<comment type="caution">
    <text evidence="3">The sequence shown here is derived from an EMBL/GenBank/DDBJ whole genome shotgun (WGS) entry which is preliminary data.</text>
</comment>
<sequence>MELSSSSVLYDILISDIVAAISGLFGGLSISFFWRPQKLNNHDKIIALLIIIIISISSTFSLVGIISEIIHININQIENAIGLGYLVGAISVGLITLLANFFSNREGNDILDVATELKQAAKGVRRRNAPPQKTLKDKDPPVH</sequence>
<accession>A0A366I5M0</accession>
<reference evidence="3 4" key="1">
    <citation type="submission" date="2018-06" db="EMBL/GenBank/DDBJ databases">
        <title>Genomic Encyclopedia of Type Strains, Phase IV (KMG-IV): sequencing the most valuable type-strain genomes for metagenomic binning, comparative biology and taxonomic classification.</title>
        <authorList>
            <person name="Goeker M."/>
        </authorList>
    </citation>
    <scope>NUCLEOTIDE SEQUENCE [LARGE SCALE GENOMIC DNA]</scope>
    <source>
        <strain evidence="3 4">DSM 30166</strain>
    </source>
</reference>
<keyword evidence="2" id="KW-1133">Transmembrane helix</keyword>
<keyword evidence="2" id="KW-0472">Membrane</keyword>
<feature type="compositionally biased region" description="Basic and acidic residues" evidence="1">
    <location>
        <begin position="134"/>
        <end position="143"/>
    </location>
</feature>
<dbReference type="EMBL" id="QNRY01000010">
    <property type="protein sequence ID" value="RBP63783.1"/>
    <property type="molecule type" value="Genomic_DNA"/>
</dbReference>
<keyword evidence="2" id="KW-0812">Transmembrane</keyword>
<evidence type="ECO:0000313" key="4">
    <source>
        <dbReference type="Proteomes" id="UP000253046"/>
    </source>
</evidence>
<feature type="transmembrane region" description="Helical" evidence="2">
    <location>
        <begin position="46"/>
        <end position="70"/>
    </location>
</feature>
<evidence type="ECO:0000256" key="2">
    <source>
        <dbReference type="SAM" id="Phobius"/>
    </source>
</evidence>
<keyword evidence="4" id="KW-1185">Reference proteome</keyword>
<proteinExistence type="predicted"/>
<dbReference type="RefSeq" id="WP_113865824.1">
    <property type="nucleotide sequence ID" value="NZ_AGJP01000001.1"/>
</dbReference>
<name>A0A366I5M0_9GAMM</name>
<dbReference type="OrthoDB" id="6614952at2"/>
<feature type="transmembrane region" description="Helical" evidence="2">
    <location>
        <begin position="82"/>
        <end position="102"/>
    </location>
</feature>
<protein>
    <submittedName>
        <fullName evidence="3">Uncharacterized protein</fullName>
    </submittedName>
</protein>
<dbReference type="Proteomes" id="UP000253046">
    <property type="component" value="Unassembled WGS sequence"/>
</dbReference>
<feature type="transmembrane region" description="Helical" evidence="2">
    <location>
        <begin position="12"/>
        <end position="34"/>
    </location>
</feature>
<evidence type="ECO:0000256" key="1">
    <source>
        <dbReference type="SAM" id="MobiDB-lite"/>
    </source>
</evidence>
<feature type="region of interest" description="Disordered" evidence="1">
    <location>
        <begin position="122"/>
        <end position="143"/>
    </location>
</feature>
<organism evidence="3 4">
    <name type="scientific">Brenneria salicis ATCC 15712 = DSM 30166</name>
    <dbReference type="NCBI Taxonomy" id="714314"/>
    <lineage>
        <taxon>Bacteria</taxon>
        <taxon>Pseudomonadati</taxon>
        <taxon>Pseudomonadota</taxon>
        <taxon>Gammaproteobacteria</taxon>
        <taxon>Enterobacterales</taxon>
        <taxon>Pectobacteriaceae</taxon>
        <taxon>Brenneria</taxon>
    </lineage>
</organism>
<gene>
    <name evidence="3" type="ORF">DES54_11086</name>
</gene>
<dbReference type="AlphaFoldDB" id="A0A366I5M0"/>
<evidence type="ECO:0000313" key="3">
    <source>
        <dbReference type="EMBL" id="RBP63783.1"/>
    </source>
</evidence>